<organism evidence="2 3">
    <name type="scientific">Solirubrobacter deserti</name>
    <dbReference type="NCBI Taxonomy" id="2282478"/>
    <lineage>
        <taxon>Bacteria</taxon>
        <taxon>Bacillati</taxon>
        <taxon>Actinomycetota</taxon>
        <taxon>Thermoleophilia</taxon>
        <taxon>Solirubrobacterales</taxon>
        <taxon>Solirubrobacteraceae</taxon>
        <taxon>Solirubrobacter</taxon>
    </lineage>
</organism>
<dbReference type="EMBL" id="JAPCID010000017">
    <property type="protein sequence ID" value="MDA0138653.1"/>
    <property type="molecule type" value="Genomic_DNA"/>
</dbReference>
<dbReference type="RefSeq" id="WP_202955333.1">
    <property type="nucleotide sequence ID" value="NZ_JAPCID010000017.1"/>
</dbReference>
<protein>
    <submittedName>
        <fullName evidence="2">Dabb family protein</fullName>
    </submittedName>
</protein>
<dbReference type="PROSITE" id="PS51502">
    <property type="entry name" value="S_R_A_B_BARREL"/>
    <property type="match status" value="1"/>
</dbReference>
<gene>
    <name evidence="2" type="ORF">OJ962_14210</name>
</gene>
<dbReference type="Pfam" id="PF07876">
    <property type="entry name" value="Dabb"/>
    <property type="match status" value="1"/>
</dbReference>
<dbReference type="Proteomes" id="UP001147700">
    <property type="component" value="Unassembled WGS sequence"/>
</dbReference>
<sequence>MPILTEGRIRHGVVFTLKHAEGSPEEADFLKANAELASIPGVEAFELMREVSPKNPYRFALTMEFADRATYDAYSAHPDHESFVNERWVNEVADFMEIDSEAL</sequence>
<evidence type="ECO:0000313" key="3">
    <source>
        <dbReference type="Proteomes" id="UP001147700"/>
    </source>
</evidence>
<comment type="caution">
    <text evidence="2">The sequence shown here is derived from an EMBL/GenBank/DDBJ whole genome shotgun (WGS) entry which is preliminary data.</text>
</comment>
<accession>A0ABT4RJC2</accession>
<dbReference type="InterPro" id="IPR013097">
    <property type="entry name" value="Dabb"/>
</dbReference>
<dbReference type="SUPFAM" id="SSF54909">
    <property type="entry name" value="Dimeric alpha+beta barrel"/>
    <property type="match status" value="1"/>
</dbReference>
<keyword evidence="3" id="KW-1185">Reference proteome</keyword>
<reference evidence="2" key="1">
    <citation type="submission" date="2022-10" db="EMBL/GenBank/DDBJ databases">
        <title>The WGS of Solirubrobacter sp. CPCC 204708.</title>
        <authorList>
            <person name="Jiang Z."/>
        </authorList>
    </citation>
    <scope>NUCLEOTIDE SEQUENCE</scope>
    <source>
        <strain evidence="2">CPCC 204708</strain>
    </source>
</reference>
<name>A0ABT4RJC2_9ACTN</name>
<proteinExistence type="predicted"/>
<dbReference type="InterPro" id="IPR011008">
    <property type="entry name" value="Dimeric_a/b-barrel"/>
</dbReference>
<evidence type="ECO:0000259" key="1">
    <source>
        <dbReference type="PROSITE" id="PS51502"/>
    </source>
</evidence>
<dbReference type="SMART" id="SM00886">
    <property type="entry name" value="Dabb"/>
    <property type="match status" value="1"/>
</dbReference>
<dbReference type="Gene3D" id="3.30.70.100">
    <property type="match status" value="1"/>
</dbReference>
<evidence type="ECO:0000313" key="2">
    <source>
        <dbReference type="EMBL" id="MDA0138653.1"/>
    </source>
</evidence>
<feature type="domain" description="Stress-response A/B barrel" evidence="1">
    <location>
        <begin position="9"/>
        <end position="100"/>
    </location>
</feature>